<reference evidence="4" key="1">
    <citation type="submission" date="2016-10" db="EMBL/GenBank/DDBJ databases">
        <authorList>
            <person name="Varghese N."/>
            <person name="Submissions S."/>
        </authorList>
    </citation>
    <scope>NUCLEOTIDE SEQUENCE [LARGE SCALE GENOMIC DNA]</scope>
    <source>
        <strain evidence="4">CGMCC 4.3568</strain>
    </source>
</reference>
<sequence length="312" mass="31880">MPRTRRDVLRAALVTASLVVPLAACGPGYPEDPDSLAPLVAQAEADAEAARTLAGRLGGAEGEAAGRVAEVRTEHAEALRREVERANRPAAEPAANGTQPAEAADLAALEQRLTAARESALEQLPEASRYRAGLLGSVAAGCAAVQQLSPKLGAGQPDPLDPVTTGTLEPEAVTALQEALAAEHAAVWIYGLASAYLPADFDKGVDAGAAAHRERRDASERVLTAAGVTPQPAEPAYVPTAPVTDQASAVALVAVAESDAATAWRGVLERTDDAPLRTMAAHALLASATRATSWRAEANEQPAAVALPGTAA</sequence>
<dbReference type="SUPFAM" id="SSF47240">
    <property type="entry name" value="Ferritin-like"/>
    <property type="match status" value="1"/>
</dbReference>
<dbReference type="Gene3D" id="1.20.1260.10">
    <property type="match status" value="1"/>
</dbReference>
<dbReference type="RefSeq" id="WP_091676617.1">
    <property type="nucleotide sequence ID" value="NZ_FOKG01000019.1"/>
</dbReference>
<dbReference type="OrthoDB" id="5192349at2"/>
<evidence type="ECO:0000256" key="1">
    <source>
        <dbReference type="SAM" id="MobiDB-lite"/>
    </source>
</evidence>
<evidence type="ECO:0000313" key="3">
    <source>
        <dbReference type="EMBL" id="SFB55862.1"/>
    </source>
</evidence>
<accession>A0A1I1C169</accession>
<dbReference type="STRING" id="490629.SAMN05216266_11965"/>
<organism evidence="3 4">
    <name type="scientific">Amycolatopsis marina</name>
    <dbReference type="NCBI Taxonomy" id="490629"/>
    <lineage>
        <taxon>Bacteria</taxon>
        <taxon>Bacillati</taxon>
        <taxon>Actinomycetota</taxon>
        <taxon>Actinomycetes</taxon>
        <taxon>Pseudonocardiales</taxon>
        <taxon>Pseudonocardiaceae</taxon>
        <taxon>Amycolatopsis</taxon>
    </lineage>
</organism>
<feature type="region of interest" description="Disordered" evidence="1">
    <location>
        <begin position="80"/>
        <end position="101"/>
    </location>
</feature>
<dbReference type="InterPro" id="IPR012347">
    <property type="entry name" value="Ferritin-like"/>
</dbReference>
<dbReference type="Proteomes" id="UP000243799">
    <property type="component" value="Unassembled WGS sequence"/>
</dbReference>
<feature type="domain" description="DUF4439" evidence="2">
    <location>
        <begin position="175"/>
        <end position="311"/>
    </location>
</feature>
<dbReference type="InterPro" id="IPR029447">
    <property type="entry name" value="DUF4439"/>
</dbReference>
<dbReference type="AlphaFoldDB" id="A0A1I1C169"/>
<evidence type="ECO:0000259" key="2">
    <source>
        <dbReference type="Pfam" id="PF14530"/>
    </source>
</evidence>
<gene>
    <name evidence="3" type="ORF">SAMN05216266_11965</name>
</gene>
<dbReference type="EMBL" id="FOKG01000019">
    <property type="protein sequence ID" value="SFB55862.1"/>
    <property type="molecule type" value="Genomic_DNA"/>
</dbReference>
<proteinExistence type="predicted"/>
<keyword evidence="4" id="KW-1185">Reference proteome</keyword>
<dbReference type="InterPro" id="IPR006311">
    <property type="entry name" value="TAT_signal"/>
</dbReference>
<evidence type="ECO:0000313" key="4">
    <source>
        <dbReference type="Proteomes" id="UP000243799"/>
    </source>
</evidence>
<name>A0A1I1C169_9PSEU</name>
<protein>
    <recommendedName>
        <fullName evidence="2">DUF4439 domain-containing protein</fullName>
    </recommendedName>
</protein>
<dbReference type="Pfam" id="PF14530">
    <property type="entry name" value="DUF4439"/>
    <property type="match status" value="1"/>
</dbReference>
<dbReference type="InterPro" id="IPR009078">
    <property type="entry name" value="Ferritin-like_SF"/>
</dbReference>
<dbReference type="PROSITE" id="PS51318">
    <property type="entry name" value="TAT"/>
    <property type="match status" value="1"/>
</dbReference>
<dbReference type="CDD" id="cd00657">
    <property type="entry name" value="Ferritin_like"/>
    <property type="match status" value="1"/>
</dbReference>